<comment type="caution">
    <text evidence="3">The sequence shown here is derived from an EMBL/GenBank/DDBJ whole genome shotgun (WGS) entry which is preliminary data.</text>
</comment>
<dbReference type="PANTHER" id="PTHR30388:SF6">
    <property type="entry name" value="XANTHINE DEHYDROGENASE SUBUNIT A-RELATED"/>
    <property type="match status" value="1"/>
</dbReference>
<dbReference type="Proteomes" id="UP001589834">
    <property type="component" value="Unassembled WGS sequence"/>
</dbReference>
<dbReference type="InterPro" id="IPR003777">
    <property type="entry name" value="XdhC_CoxI"/>
</dbReference>
<organism evidence="3 4">
    <name type="scientific">Ottowia pentelensis</name>
    <dbReference type="NCBI Taxonomy" id="511108"/>
    <lineage>
        <taxon>Bacteria</taxon>
        <taxon>Pseudomonadati</taxon>
        <taxon>Pseudomonadota</taxon>
        <taxon>Betaproteobacteria</taxon>
        <taxon>Burkholderiales</taxon>
        <taxon>Comamonadaceae</taxon>
        <taxon>Ottowia</taxon>
    </lineage>
</organism>
<dbReference type="EMBL" id="JBHLTN010000021">
    <property type="protein sequence ID" value="MFC0593219.1"/>
    <property type="molecule type" value="Genomic_DNA"/>
</dbReference>
<accession>A0ABV6PTP5</accession>
<keyword evidence="4" id="KW-1185">Reference proteome</keyword>
<sequence length="280" mass="29722">MSTLGALDDCLQRLPQADGVLVQVAETKGSAPREVGAWMVVWPEGLSGTIGGGNLEFDAVAQARALLQGQAGAPAPGEVRRFALGPSLGQCCGGIVMLRFERIGAADAPALRQRLSLNLTPLALFGGGHVGHALVRVLCTLPYAVRWIDSRDEVFPPALPAQVRTEYSDPIQAAVHELAPGSRVLIMSFSHAEDLDIVIACLQRLRERDDLPYIGLIGSKTKWATFRHRLSARGFSEAEQARVTCPIGIPGITGKEPEVIAVATAAQLLLQAPPAASTTR</sequence>
<evidence type="ECO:0000313" key="4">
    <source>
        <dbReference type="Proteomes" id="UP001589834"/>
    </source>
</evidence>
<dbReference type="InterPro" id="IPR014308">
    <property type="entry name" value="Xanthine_DH_XdhC"/>
</dbReference>
<dbReference type="InterPro" id="IPR052698">
    <property type="entry name" value="MoCofactor_Util/Proc"/>
</dbReference>
<evidence type="ECO:0000259" key="1">
    <source>
        <dbReference type="Pfam" id="PF02625"/>
    </source>
</evidence>
<dbReference type="Pfam" id="PF13478">
    <property type="entry name" value="XdhC_C"/>
    <property type="match status" value="1"/>
</dbReference>
<feature type="domain" description="XdhC Rossmann" evidence="2">
    <location>
        <begin position="122"/>
        <end position="268"/>
    </location>
</feature>
<dbReference type="InterPro" id="IPR027051">
    <property type="entry name" value="XdhC_Rossmann_dom"/>
</dbReference>
<feature type="domain" description="XdhC- CoxI" evidence="1">
    <location>
        <begin position="18"/>
        <end position="70"/>
    </location>
</feature>
<protein>
    <submittedName>
        <fullName evidence="3">Xanthine dehydrogenase accessory protein XdhC</fullName>
    </submittedName>
</protein>
<dbReference type="NCBIfam" id="TIGR02964">
    <property type="entry name" value="xanthine_xdhC"/>
    <property type="match status" value="1"/>
</dbReference>
<name>A0ABV6PTP5_9BURK</name>
<gene>
    <name evidence="3" type="primary">xdhC</name>
    <name evidence="3" type="ORF">ACFFGG_11685</name>
</gene>
<dbReference type="RefSeq" id="WP_377483264.1">
    <property type="nucleotide sequence ID" value="NZ_JBHLTN010000021.1"/>
</dbReference>
<dbReference type="Gene3D" id="3.40.50.720">
    <property type="entry name" value="NAD(P)-binding Rossmann-like Domain"/>
    <property type="match status" value="1"/>
</dbReference>
<reference evidence="3 4" key="1">
    <citation type="submission" date="2024-09" db="EMBL/GenBank/DDBJ databases">
        <authorList>
            <person name="Sun Q."/>
            <person name="Mori K."/>
        </authorList>
    </citation>
    <scope>NUCLEOTIDE SEQUENCE [LARGE SCALE GENOMIC DNA]</scope>
    <source>
        <strain evidence="3 4">NCAIM B.02336</strain>
    </source>
</reference>
<dbReference type="PANTHER" id="PTHR30388">
    <property type="entry name" value="ALDEHYDE OXIDOREDUCTASE MOLYBDENUM COFACTOR ASSEMBLY PROTEIN"/>
    <property type="match status" value="1"/>
</dbReference>
<dbReference type="Pfam" id="PF02625">
    <property type="entry name" value="XdhC_CoxI"/>
    <property type="match status" value="1"/>
</dbReference>
<evidence type="ECO:0000259" key="2">
    <source>
        <dbReference type="Pfam" id="PF13478"/>
    </source>
</evidence>
<evidence type="ECO:0000313" key="3">
    <source>
        <dbReference type="EMBL" id="MFC0593219.1"/>
    </source>
</evidence>
<proteinExistence type="predicted"/>